<dbReference type="InterPro" id="IPR036426">
    <property type="entry name" value="Bulb-type_lectin_dom_sf"/>
</dbReference>
<gene>
    <name evidence="3" type="ORF">Esi_0042_0054</name>
</gene>
<sequence length="232" mass="24846">MSTIEPKAVRSRSKSPTRSPLARTASKTNLVIDTQAGHDAADKGEPLISPARFSPITAGKRLLKPSSPRKITMRPVVKEESMLSRYFSQSLPAKLSAVLSVVAIAVAAALFFGEGDGPKLVKRDAPLFPGDRLKGGQYISFCTSIIATGCKPKYFELGRDGSLGVYGGKSPYAQKAKLWTAGTGAKGGGGKEAFYELVYTGDRVVLNKDGKVKWSSSVKSLPKNMRPWPLAQ</sequence>
<feature type="region of interest" description="Disordered" evidence="1">
    <location>
        <begin position="1"/>
        <end position="29"/>
    </location>
</feature>
<feature type="transmembrane region" description="Helical" evidence="2">
    <location>
        <begin position="91"/>
        <end position="113"/>
    </location>
</feature>
<proteinExistence type="predicted"/>
<evidence type="ECO:0000256" key="1">
    <source>
        <dbReference type="SAM" id="MobiDB-lite"/>
    </source>
</evidence>
<dbReference type="AlphaFoldDB" id="D7G0W8"/>
<evidence type="ECO:0000256" key="2">
    <source>
        <dbReference type="SAM" id="Phobius"/>
    </source>
</evidence>
<reference evidence="3 4" key="1">
    <citation type="journal article" date="2010" name="Nature">
        <title>The Ectocarpus genome and the independent evolution of multicellularity in brown algae.</title>
        <authorList>
            <person name="Cock J.M."/>
            <person name="Sterck L."/>
            <person name="Rouze P."/>
            <person name="Scornet D."/>
            <person name="Allen A.E."/>
            <person name="Amoutzias G."/>
            <person name="Anthouard V."/>
            <person name="Artiguenave F."/>
            <person name="Aury J.M."/>
            <person name="Badger J.H."/>
            <person name="Beszteri B."/>
            <person name="Billiau K."/>
            <person name="Bonnet E."/>
            <person name="Bothwell J.H."/>
            <person name="Bowler C."/>
            <person name="Boyen C."/>
            <person name="Brownlee C."/>
            <person name="Carrano C.J."/>
            <person name="Charrier B."/>
            <person name="Cho G.Y."/>
            <person name="Coelho S.M."/>
            <person name="Collen J."/>
            <person name="Corre E."/>
            <person name="Da Silva C."/>
            <person name="Delage L."/>
            <person name="Delaroque N."/>
            <person name="Dittami S.M."/>
            <person name="Doulbeau S."/>
            <person name="Elias M."/>
            <person name="Farnham G."/>
            <person name="Gachon C.M."/>
            <person name="Gschloessl B."/>
            <person name="Heesch S."/>
            <person name="Jabbari K."/>
            <person name="Jubin C."/>
            <person name="Kawai H."/>
            <person name="Kimura K."/>
            <person name="Kloareg B."/>
            <person name="Kupper F.C."/>
            <person name="Lang D."/>
            <person name="Le Bail A."/>
            <person name="Leblanc C."/>
            <person name="Lerouge P."/>
            <person name="Lohr M."/>
            <person name="Lopez P.J."/>
            <person name="Martens C."/>
            <person name="Maumus F."/>
            <person name="Michel G."/>
            <person name="Miranda-Saavedra D."/>
            <person name="Morales J."/>
            <person name="Moreau H."/>
            <person name="Motomura T."/>
            <person name="Nagasato C."/>
            <person name="Napoli C.A."/>
            <person name="Nelson D.R."/>
            <person name="Nyvall-Collen P."/>
            <person name="Peters A.F."/>
            <person name="Pommier C."/>
            <person name="Potin P."/>
            <person name="Poulain J."/>
            <person name="Quesneville H."/>
            <person name="Read B."/>
            <person name="Rensing S.A."/>
            <person name="Ritter A."/>
            <person name="Rousvoal S."/>
            <person name="Samanta M."/>
            <person name="Samson G."/>
            <person name="Schroeder D.C."/>
            <person name="Segurens B."/>
            <person name="Strittmatter M."/>
            <person name="Tonon T."/>
            <person name="Tregear J.W."/>
            <person name="Valentin K."/>
            <person name="von Dassow P."/>
            <person name="Yamagishi T."/>
            <person name="Van de Peer Y."/>
            <person name="Wincker P."/>
        </authorList>
    </citation>
    <scope>NUCLEOTIDE SEQUENCE [LARGE SCALE GENOMIC DNA]</scope>
    <source>
        <strain evidence="4">Ec32 / CCAP1310/4</strain>
    </source>
</reference>
<accession>D7G0W8</accession>
<dbReference type="Gene3D" id="2.90.10.10">
    <property type="entry name" value="Bulb-type lectin domain"/>
    <property type="match status" value="1"/>
</dbReference>
<dbReference type="Proteomes" id="UP000002630">
    <property type="component" value="Unassembled WGS sequence"/>
</dbReference>
<keyword evidence="2" id="KW-0812">Transmembrane</keyword>
<keyword evidence="2" id="KW-1133">Transmembrane helix</keyword>
<dbReference type="EMBL" id="FN649760">
    <property type="protein sequence ID" value="CBJ26712.1"/>
    <property type="molecule type" value="Genomic_DNA"/>
</dbReference>
<name>D7G0W8_ECTSI</name>
<evidence type="ECO:0000313" key="3">
    <source>
        <dbReference type="EMBL" id="CBJ26712.1"/>
    </source>
</evidence>
<evidence type="ECO:0000313" key="4">
    <source>
        <dbReference type="Proteomes" id="UP000002630"/>
    </source>
</evidence>
<dbReference type="InParanoid" id="D7G0W8"/>
<keyword evidence="2" id="KW-0472">Membrane</keyword>
<organism evidence="3 4">
    <name type="scientific">Ectocarpus siliculosus</name>
    <name type="common">Brown alga</name>
    <name type="synonym">Conferva siliculosa</name>
    <dbReference type="NCBI Taxonomy" id="2880"/>
    <lineage>
        <taxon>Eukaryota</taxon>
        <taxon>Sar</taxon>
        <taxon>Stramenopiles</taxon>
        <taxon>Ochrophyta</taxon>
        <taxon>PX clade</taxon>
        <taxon>Phaeophyceae</taxon>
        <taxon>Ectocarpales</taxon>
        <taxon>Ectocarpaceae</taxon>
        <taxon>Ectocarpus</taxon>
    </lineage>
</organism>
<keyword evidence="4" id="KW-1185">Reference proteome</keyword>
<dbReference type="OrthoDB" id="10299147at2759"/>
<evidence type="ECO:0008006" key="5">
    <source>
        <dbReference type="Google" id="ProtNLM"/>
    </source>
</evidence>
<protein>
    <recommendedName>
        <fullName evidence="5">Bulb-type lectin domain-containing protein</fullName>
    </recommendedName>
</protein>